<feature type="domain" description="GST C-terminal" evidence="2">
    <location>
        <begin position="85"/>
        <end position="208"/>
    </location>
</feature>
<comment type="caution">
    <text evidence="3">The sequence shown here is derived from an EMBL/GenBank/DDBJ whole genome shotgun (WGS) entry which is preliminary data.</text>
</comment>
<evidence type="ECO:0000259" key="2">
    <source>
        <dbReference type="PROSITE" id="PS50405"/>
    </source>
</evidence>
<dbReference type="Proteomes" id="UP001227126">
    <property type="component" value="Unassembled WGS sequence"/>
</dbReference>
<feature type="domain" description="GST N-terminal" evidence="1">
    <location>
        <begin position="1"/>
        <end position="80"/>
    </location>
</feature>
<dbReference type="SFLD" id="SFLDG01150">
    <property type="entry name" value="Main.1:_Beta-like"/>
    <property type="match status" value="1"/>
</dbReference>
<dbReference type="InterPro" id="IPR040079">
    <property type="entry name" value="Glutathione_S-Trfase"/>
</dbReference>
<dbReference type="SFLD" id="SFLDS00019">
    <property type="entry name" value="Glutathione_Transferase_(cytos"/>
    <property type="match status" value="1"/>
</dbReference>
<protein>
    <submittedName>
        <fullName evidence="3">Glutathione S-transferase family protein</fullName>
    </submittedName>
</protein>
<dbReference type="SFLD" id="SFLDG00358">
    <property type="entry name" value="Main_(cytGST)"/>
    <property type="match status" value="1"/>
</dbReference>
<dbReference type="SUPFAM" id="SSF52833">
    <property type="entry name" value="Thioredoxin-like"/>
    <property type="match status" value="1"/>
</dbReference>
<dbReference type="Pfam" id="PF00043">
    <property type="entry name" value="GST_C"/>
    <property type="match status" value="1"/>
</dbReference>
<evidence type="ECO:0000313" key="3">
    <source>
        <dbReference type="EMBL" id="MDK3071820.1"/>
    </source>
</evidence>
<dbReference type="EMBL" id="JASNJE010000001">
    <property type="protein sequence ID" value="MDK3071820.1"/>
    <property type="molecule type" value="Genomic_DNA"/>
</dbReference>
<proteinExistence type="predicted"/>
<dbReference type="InterPro" id="IPR036249">
    <property type="entry name" value="Thioredoxin-like_sf"/>
</dbReference>
<name>A0ABT7F9Q0_9RHOB</name>
<dbReference type="PANTHER" id="PTHR44051:SF21">
    <property type="entry name" value="GLUTATHIONE S-TRANSFERASE FAMILY PROTEIN"/>
    <property type="match status" value="1"/>
</dbReference>
<keyword evidence="4" id="KW-1185">Reference proteome</keyword>
<dbReference type="Gene3D" id="3.40.30.10">
    <property type="entry name" value="Glutaredoxin"/>
    <property type="match status" value="1"/>
</dbReference>
<dbReference type="Gene3D" id="1.20.1050.10">
    <property type="match status" value="1"/>
</dbReference>
<dbReference type="RefSeq" id="WP_284483769.1">
    <property type="nucleotide sequence ID" value="NZ_JASNJE010000001.1"/>
</dbReference>
<organism evidence="3 4">
    <name type="scientific">Sedimentitalea xiamensis</name>
    <dbReference type="NCBI Taxonomy" id="3050037"/>
    <lineage>
        <taxon>Bacteria</taxon>
        <taxon>Pseudomonadati</taxon>
        <taxon>Pseudomonadota</taxon>
        <taxon>Alphaproteobacteria</taxon>
        <taxon>Rhodobacterales</taxon>
        <taxon>Paracoccaceae</taxon>
        <taxon>Sedimentitalea</taxon>
    </lineage>
</organism>
<gene>
    <name evidence="3" type="ORF">QO034_01730</name>
</gene>
<dbReference type="InterPro" id="IPR010987">
    <property type="entry name" value="Glutathione-S-Trfase_C-like"/>
</dbReference>
<dbReference type="InterPro" id="IPR036282">
    <property type="entry name" value="Glutathione-S-Trfase_C_sf"/>
</dbReference>
<evidence type="ECO:0000313" key="4">
    <source>
        <dbReference type="Proteomes" id="UP001227126"/>
    </source>
</evidence>
<dbReference type="InterPro" id="IPR004045">
    <property type="entry name" value="Glutathione_S-Trfase_N"/>
</dbReference>
<dbReference type="CDD" id="cd03046">
    <property type="entry name" value="GST_N_GTT1_like"/>
    <property type="match status" value="1"/>
</dbReference>
<dbReference type="PANTHER" id="PTHR44051">
    <property type="entry name" value="GLUTATHIONE S-TRANSFERASE-RELATED"/>
    <property type="match status" value="1"/>
</dbReference>
<reference evidence="3 4" key="1">
    <citation type="submission" date="2023-05" db="EMBL/GenBank/DDBJ databases">
        <title>Sedimentitalea sp. nov. JM2-8.</title>
        <authorList>
            <person name="Huang J."/>
        </authorList>
    </citation>
    <scope>NUCLEOTIDE SEQUENCE [LARGE SCALE GENOMIC DNA]</scope>
    <source>
        <strain evidence="3 4">JM2-8</strain>
    </source>
</reference>
<dbReference type="InterPro" id="IPR004046">
    <property type="entry name" value="GST_C"/>
</dbReference>
<sequence length="209" mass="24184">MTLKLWHCKDARSFRPLWALEEMGLDYALEILAFPPRALRKDYFDVNPLGTVPFLRDGETGMTESAAICQYLADRYAPEFGVDKDHPEYGAYLNWLHQSDATFTFPQALMLRYGVFAPEDKKLPRVVEDYRAWYLGRLRWLDAHLERHEWLVADRFTVADIAVGYAVYLGGFTGAAEDYTPQTRAYLDRLLARDGFKRALMRQKDAPGF</sequence>
<dbReference type="PROSITE" id="PS50404">
    <property type="entry name" value="GST_NTER"/>
    <property type="match status" value="1"/>
</dbReference>
<accession>A0ABT7F9Q0</accession>
<dbReference type="PROSITE" id="PS50405">
    <property type="entry name" value="GST_CTER"/>
    <property type="match status" value="1"/>
</dbReference>
<evidence type="ECO:0000259" key="1">
    <source>
        <dbReference type="PROSITE" id="PS50404"/>
    </source>
</evidence>
<dbReference type="Pfam" id="PF13409">
    <property type="entry name" value="GST_N_2"/>
    <property type="match status" value="1"/>
</dbReference>
<dbReference type="SUPFAM" id="SSF47616">
    <property type="entry name" value="GST C-terminal domain-like"/>
    <property type="match status" value="1"/>
</dbReference>